<dbReference type="GO" id="GO:0070224">
    <property type="term" value="F:sulfide:quinone oxidoreductase activity"/>
    <property type="evidence" value="ECO:0007669"/>
    <property type="project" value="Ensembl"/>
</dbReference>
<evidence type="ECO:0000256" key="8">
    <source>
        <dbReference type="ARBA" id="ARBA00023128"/>
    </source>
</evidence>
<proteinExistence type="inferred from homology"/>
<dbReference type="InterPro" id="IPR015904">
    <property type="entry name" value="Sulphide_quinone_reductase"/>
</dbReference>
<keyword evidence="4" id="KW-0874">Quinone</keyword>
<dbReference type="AlphaFoldDB" id="A0A8B9CTH4"/>
<sequence>MSARMKRKVGAENVAVVEPSKTHYYQPLWTLVGAGAKQLETSARPTESVMPKGVEWIKSRVMALDPDKNCIRLENDVKTKFLLSIKGLPEGFHHPKIGSNYSVHTVEKTWKALQDFKEGNAIFTFPNTPVKCAGAPQKIMYLSEAYWRKTGKRPKANILFNTSLGVIFGVKKYADALTEIIKERNISVNYKRNLVEVRADKQEAVFENLDKPGVTEVHQYEMLHVTPPMGPPDVLINSPVSDEIGWVDVNKETLQHTKYPNVFGIGDCTNLPTSKTAAAVAAQSGVLDKTISLVMKNQLPTKKYDGYTSCPLVTGYNKVILAEFDYNAQPLETFPIDQSKERITMYHMKADMMPFLYWNALLKGYWGGPAPIRKLMHLGLK</sequence>
<comment type="subcellular location">
    <subcellularLocation>
        <location evidence="2">Mitochondrion</location>
    </subcellularLocation>
</comment>
<gene>
    <name evidence="17" type="primary">SQOR</name>
</gene>
<dbReference type="FunFam" id="3.50.50.60:FF:000034">
    <property type="entry name" value="sulfide:quinone oxidoreductase, mitochondrial"/>
    <property type="match status" value="1"/>
</dbReference>
<organism evidence="17 18">
    <name type="scientific">Anser brachyrhynchus</name>
    <name type="common">Pink-footed goose</name>
    <dbReference type="NCBI Taxonomy" id="132585"/>
    <lineage>
        <taxon>Eukaryota</taxon>
        <taxon>Metazoa</taxon>
        <taxon>Chordata</taxon>
        <taxon>Craniata</taxon>
        <taxon>Vertebrata</taxon>
        <taxon>Euteleostomi</taxon>
        <taxon>Archelosauria</taxon>
        <taxon>Archosauria</taxon>
        <taxon>Dinosauria</taxon>
        <taxon>Saurischia</taxon>
        <taxon>Theropoda</taxon>
        <taxon>Coelurosauria</taxon>
        <taxon>Aves</taxon>
        <taxon>Neognathae</taxon>
        <taxon>Galloanserae</taxon>
        <taxon>Anseriformes</taxon>
        <taxon>Anatidae</taxon>
        <taxon>Anserinae</taxon>
        <taxon>Anser</taxon>
    </lineage>
</organism>
<protein>
    <recommendedName>
        <fullName evidence="15">Sulfide:quinone oxidoreductase, mitochondrial</fullName>
        <ecNumber evidence="14">1.8.5.8</ecNumber>
    </recommendedName>
    <alternativeName>
        <fullName evidence="16">Sulfide quinone oxidoreductase</fullName>
    </alternativeName>
</protein>
<keyword evidence="7" id="KW-0560">Oxidoreductase</keyword>
<keyword evidence="8" id="KW-0496">Mitochondrion</keyword>
<evidence type="ECO:0000313" key="17">
    <source>
        <dbReference type="Ensembl" id="ENSABRP00000023110.1"/>
    </source>
</evidence>
<dbReference type="Ensembl" id="ENSABRT00000032394.1">
    <property type="protein sequence ID" value="ENSABRP00000023110.1"/>
    <property type="gene ID" value="ENSABRG00000019500.1"/>
</dbReference>
<dbReference type="GO" id="GO:0048038">
    <property type="term" value="F:quinone binding"/>
    <property type="evidence" value="ECO:0007669"/>
    <property type="project" value="UniProtKB-KW"/>
</dbReference>
<evidence type="ECO:0000256" key="12">
    <source>
        <dbReference type="ARBA" id="ARBA00059167"/>
    </source>
</evidence>
<keyword evidence="5" id="KW-0274">FAD</keyword>
<dbReference type="GeneTree" id="ENSGT00390000019406"/>
<dbReference type="PANTHER" id="PTHR10632">
    <property type="entry name" value="SULFIDE:QUINONE OXIDOREDUCTASE"/>
    <property type="match status" value="1"/>
</dbReference>
<name>A0A8B9CTH4_9AVES</name>
<evidence type="ECO:0000256" key="4">
    <source>
        <dbReference type="ARBA" id="ARBA00022719"/>
    </source>
</evidence>
<evidence type="ECO:0000313" key="18">
    <source>
        <dbReference type="Proteomes" id="UP000694426"/>
    </source>
</evidence>
<reference evidence="17" key="1">
    <citation type="submission" date="2025-08" db="UniProtKB">
        <authorList>
            <consortium name="Ensembl"/>
        </authorList>
    </citation>
    <scope>IDENTIFICATION</scope>
</reference>
<keyword evidence="3" id="KW-0285">Flavoprotein</keyword>
<dbReference type="EC" id="1.8.5.8" evidence="14"/>
<dbReference type="GO" id="GO:0005739">
    <property type="term" value="C:mitochondrion"/>
    <property type="evidence" value="ECO:0007669"/>
    <property type="project" value="UniProtKB-SubCell"/>
</dbReference>
<dbReference type="GO" id="GO:0071949">
    <property type="term" value="F:FAD binding"/>
    <property type="evidence" value="ECO:0007669"/>
    <property type="project" value="TreeGrafter"/>
</dbReference>
<keyword evidence="18" id="KW-1185">Reference proteome</keyword>
<accession>A0A8B9CTH4</accession>
<evidence type="ECO:0000256" key="1">
    <source>
        <dbReference type="ARBA" id="ARBA00001974"/>
    </source>
</evidence>
<dbReference type="GO" id="GO:0070221">
    <property type="term" value="P:sulfide oxidation, using sulfide:quinone oxidoreductase"/>
    <property type="evidence" value="ECO:0007669"/>
    <property type="project" value="Ensembl"/>
</dbReference>
<evidence type="ECO:0000256" key="6">
    <source>
        <dbReference type="ARBA" id="ARBA00022946"/>
    </source>
</evidence>
<evidence type="ECO:0000256" key="3">
    <source>
        <dbReference type="ARBA" id="ARBA00022630"/>
    </source>
</evidence>
<dbReference type="Gene3D" id="3.50.50.60">
    <property type="entry name" value="FAD/NAD(P)-binding domain"/>
    <property type="match status" value="2"/>
</dbReference>
<reference evidence="17" key="2">
    <citation type="submission" date="2025-09" db="UniProtKB">
        <authorList>
            <consortium name="Ensembl"/>
        </authorList>
    </citation>
    <scope>IDENTIFICATION</scope>
</reference>
<evidence type="ECO:0000256" key="11">
    <source>
        <dbReference type="ARBA" id="ARBA00052986"/>
    </source>
</evidence>
<dbReference type="Proteomes" id="UP000694426">
    <property type="component" value="Unplaced"/>
</dbReference>
<comment type="catalytic activity">
    <reaction evidence="11">
        <text>a quinone + hydrogen sulfide + glutathione + H(+) = S-sulfanylglutathione + a quinol</text>
        <dbReference type="Rhea" id="RHEA:55156"/>
        <dbReference type="ChEBI" id="CHEBI:15378"/>
        <dbReference type="ChEBI" id="CHEBI:24646"/>
        <dbReference type="ChEBI" id="CHEBI:29919"/>
        <dbReference type="ChEBI" id="CHEBI:57925"/>
        <dbReference type="ChEBI" id="CHEBI:58905"/>
        <dbReference type="ChEBI" id="CHEBI:132124"/>
        <dbReference type="EC" id="1.8.5.8"/>
    </reaction>
    <physiologicalReaction direction="left-to-right" evidence="11">
        <dbReference type="Rhea" id="RHEA:55157"/>
    </physiologicalReaction>
</comment>
<comment type="catalytic activity">
    <reaction evidence="10">
        <text>ubiquinone-10 + hydrogen sulfide + glutathione + H(+) = S-sulfanylglutathione + ubiquinol-10</text>
        <dbReference type="Rhea" id="RHEA:62608"/>
        <dbReference type="ChEBI" id="CHEBI:15378"/>
        <dbReference type="ChEBI" id="CHEBI:29919"/>
        <dbReference type="ChEBI" id="CHEBI:46245"/>
        <dbReference type="ChEBI" id="CHEBI:57925"/>
        <dbReference type="ChEBI" id="CHEBI:58905"/>
        <dbReference type="ChEBI" id="CHEBI:64183"/>
    </reaction>
    <physiologicalReaction direction="left-to-right" evidence="10">
        <dbReference type="Rhea" id="RHEA:62609"/>
    </physiologicalReaction>
</comment>
<evidence type="ECO:0000256" key="15">
    <source>
        <dbReference type="ARBA" id="ARBA00070160"/>
    </source>
</evidence>
<dbReference type="GO" id="GO:0106436">
    <property type="term" value="F:glutathione-dependent sulfide quinone oxidoreductase activity"/>
    <property type="evidence" value="ECO:0007669"/>
    <property type="project" value="UniProtKB-EC"/>
</dbReference>
<evidence type="ECO:0000256" key="2">
    <source>
        <dbReference type="ARBA" id="ARBA00004173"/>
    </source>
</evidence>
<comment type="catalytic activity">
    <reaction evidence="9">
        <text>ubiquinone-10 + hydrogen sulfide + sulfite + 2 H(+) = ubiquinol-10 + thiosulfate</text>
        <dbReference type="Rhea" id="RHEA:38359"/>
        <dbReference type="ChEBI" id="CHEBI:15378"/>
        <dbReference type="ChEBI" id="CHEBI:17359"/>
        <dbReference type="ChEBI" id="CHEBI:29919"/>
        <dbReference type="ChEBI" id="CHEBI:33542"/>
        <dbReference type="ChEBI" id="CHEBI:46245"/>
        <dbReference type="ChEBI" id="CHEBI:64183"/>
    </reaction>
    <physiologicalReaction direction="left-to-right" evidence="9">
        <dbReference type="Rhea" id="RHEA:38360"/>
    </physiologicalReaction>
</comment>
<dbReference type="SUPFAM" id="SSF51905">
    <property type="entry name" value="FAD/NAD(P)-binding domain"/>
    <property type="match status" value="2"/>
</dbReference>
<comment type="cofactor">
    <cofactor evidence="1">
        <name>FAD</name>
        <dbReference type="ChEBI" id="CHEBI:57692"/>
    </cofactor>
</comment>
<comment type="similarity">
    <text evidence="13">Belongs to the SQRD family.</text>
</comment>
<dbReference type="PANTHER" id="PTHR10632:SF2">
    <property type="entry name" value="SULFIDE:QUINONE OXIDOREDUCTASE, MITOCHONDRIAL"/>
    <property type="match status" value="1"/>
</dbReference>
<evidence type="ECO:0000256" key="10">
    <source>
        <dbReference type="ARBA" id="ARBA00052810"/>
    </source>
</evidence>
<comment type="function">
    <text evidence="12">Catalyzes the oxidation of hydrogen sulfide with the help of a quinone, such as ubiquinone-10, giving rise to thiosulfate and ultimately to sulfane (molecular sulfur) atoms. Requires an additional electron acceptor; can use sulfite, sulfide or cyanide (in vitro). It is believed the in vivo electron acceptor is glutathione.</text>
</comment>
<evidence type="ECO:0000256" key="9">
    <source>
        <dbReference type="ARBA" id="ARBA00051038"/>
    </source>
</evidence>
<keyword evidence="6" id="KW-0809">Transit peptide</keyword>
<evidence type="ECO:0000256" key="7">
    <source>
        <dbReference type="ARBA" id="ARBA00023002"/>
    </source>
</evidence>
<evidence type="ECO:0000256" key="13">
    <source>
        <dbReference type="ARBA" id="ARBA00060891"/>
    </source>
</evidence>
<evidence type="ECO:0000256" key="14">
    <source>
        <dbReference type="ARBA" id="ARBA00066447"/>
    </source>
</evidence>
<evidence type="ECO:0000256" key="16">
    <source>
        <dbReference type="ARBA" id="ARBA00082958"/>
    </source>
</evidence>
<dbReference type="InterPro" id="IPR036188">
    <property type="entry name" value="FAD/NAD-bd_sf"/>
</dbReference>
<evidence type="ECO:0000256" key="5">
    <source>
        <dbReference type="ARBA" id="ARBA00022827"/>
    </source>
</evidence>